<dbReference type="Gene3D" id="3.40.50.300">
    <property type="entry name" value="P-loop containing nucleotide triphosphate hydrolases"/>
    <property type="match status" value="1"/>
</dbReference>
<keyword evidence="12 17" id="KW-1133">Transmembrane helix</keyword>
<feature type="domain" description="AAA" evidence="19">
    <location>
        <begin position="621"/>
        <end position="781"/>
    </location>
</feature>
<dbReference type="InterPro" id="IPR005702">
    <property type="entry name" value="Wzc-like_C"/>
</dbReference>
<dbReference type="InterPro" id="IPR032807">
    <property type="entry name" value="GNVR"/>
</dbReference>
<dbReference type="InterPro" id="IPR027417">
    <property type="entry name" value="P-loop_NTPase"/>
</dbReference>
<dbReference type="PANTHER" id="PTHR32309">
    <property type="entry name" value="TYROSINE-PROTEIN KINASE"/>
    <property type="match status" value="1"/>
</dbReference>
<evidence type="ECO:0000256" key="13">
    <source>
        <dbReference type="ARBA" id="ARBA00023136"/>
    </source>
</evidence>
<evidence type="ECO:0000256" key="17">
    <source>
        <dbReference type="SAM" id="Phobius"/>
    </source>
</evidence>
<keyword evidence="8 17" id="KW-0812">Transmembrane</keyword>
<dbReference type="PANTHER" id="PTHR32309:SF13">
    <property type="entry name" value="FERRIC ENTEROBACTIN TRANSPORT PROTEIN FEPE"/>
    <property type="match status" value="1"/>
</dbReference>
<evidence type="ECO:0000256" key="10">
    <source>
        <dbReference type="ARBA" id="ARBA00022777"/>
    </source>
</evidence>
<dbReference type="Proteomes" id="UP000250079">
    <property type="component" value="Chromosome"/>
</dbReference>
<dbReference type="InterPro" id="IPR050445">
    <property type="entry name" value="Bact_polysacc_biosynth/exp"/>
</dbReference>
<dbReference type="AlphaFoldDB" id="A0A2Z2P213"/>
<evidence type="ECO:0000256" key="1">
    <source>
        <dbReference type="ARBA" id="ARBA00004429"/>
    </source>
</evidence>
<dbReference type="EC" id="2.7.10.2" evidence="4"/>
<dbReference type="EMBL" id="CP018632">
    <property type="protein sequence ID" value="ASJ74547.1"/>
    <property type="molecule type" value="Genomic_DNA"/>
</dbReference>
<comment type="similarity">
    <text evidence="3">Belongs to the etk/wzc family.</text>
</comment>
<keyword evidence="10 21" id="KW-0418">Kinase</keyword>
<evidence type="ECO:0000256" key="15">
    <source>
        <dbReference type="ARBA" id="ARBA00051245"/>
    </source>
</evidence>
<keyword evidence="6" id="KW-0997">Cell inner membrane</keyword>
<dbReference type="SUPFAM" id="SSF52540">
    <property type="entry name" value="P-loop containing nucleoside triphosphate hydrolases"/>
    <property type="match status" value="1"/>
</dbReference>
<dbReference type="GO" id="GO:0005524">
    <property type="term" value="F:ATP binding"/>
    <property type="evidence" value="ECO:0007669"/>
    <property type="project" value="UniProtKB-KW"/>
</dbReference>
<feature type="region of interest" description="Disordered" evidence="16">
    <location>
        <begin position="861"/>
        <end position="913"/>
    </location>
</feature>
<dbReference type="Pfam" id="PF13807">
    <property type="entry name" value="GNVR"/>
    <property type="match status" value="1"/>
</dbReference>
<evidence type="ECO:0000256" key="4">
    <source>
        <dbReference type="ARBA" id="ARBA00011903"/>
    </source>
</evidence>
<evidence type="ECO:0000256" key="5">
    <source>
        <dbReference type="ARBA" id="ARBA00022475"/>
    </source>
</evidence>
<feature type="transmembrane region" description="Helical" evidence="17">
    <location>
        <begin position="43"/>
        <end position="61"/>
    </location>
</feature>
<comment type="subcellular location">
    <subcellularLocation>
        <location evidence="1">Cell inner membrane</location>
        <topology evidence="1">Multi-pass membrane protein</topology>
    </subcellularLocation>
</comment>
<dbReference type="Pfam" id="PF13614">
    <property type="entry name" value="AAA_31"/>
    <property type="match status" value="1"/>
</dbReference>
<dbReference type="Pfam" id="PF02706">
    <property type="entry name" value="Wzz"/>
    <property type="match status" value="1"/>
</dbReference>
<keyword evidence="7 21" id="KW-0808">Transferase</keyword>
<dbReference type="OrthoDB" id="9775724at2"/>
<dbReference type="GO" id="GO:0004715">
    <property type="term" value="F:non-membrane spanning protein tyrosine kinase activity"/>
    <property type="evidence" value="ECO:0007669"/>
    <property type="project" value="UniProtKB-EC"/>
</dbReference>
<dbReference type="CDD" id="cd05387">
    <property type="entry name" value="BY-kinase"/>
    <property type="match status" value="1"/>
</dbReference>
<evidence type="ECO:0000259" key="20">
    <source>
        <dbReference type="Pfam" id="PF13807"/>
    </source>
</evidence>
<feature type="domain" description="Polysaccharide chain length determinant N-terminal" evidence="18">
    <location>
        <begin position="27"/>
        <end position="117"/>
    </location>
</feature>
<evidence type="ECO:0000256" key="6">
    <source>
        <dbReference type="ARBA" id="ARBA00022519"/>
    </source>
</evidence>
<keyword evidence="5" id="KW-1003">Cell membrane</keyword>
<evidence type="ECO:0000256" key="2">
    <source>
        <dbReference type="ARBA" id="ARBA00007316"/>
    </source>
</evidence>
<name>A0A2Z2P213_9GAMM</name>
<evidence type="ECO:0000256" key="16">
    <source>
        <dbReference type="SAM" id="MobiDB-lite"/>
    </source>
</evidence>
<dbReference type="RefSeq" id="WP_088919568.1">
    <property type="nucleotide sequence ID" value="NZ_CP018632.1"/>
</dbReference>
<evidence type="ECO:0000256" key="11">
    <source>
        <dbReference type="ARBA" id="ARBA00022840"/>
    </source>
</evidence>
<proteinExistence type="inferred from homology"/>
<organism evidence="21 22">
    <name type="scientific">Granulosicoccus antarcticus IMCC3135</name>
    <dbReference type="NCBI Taxonomy" id="1192854"/>
    <lineage>
        <taxon>Bacteria</taxon>
        <taxon>Pseudomonadati</taxon>
        <taxon>Pseudomonadota</taxon>
        <taxon>Gammaproteobacteria</taxon>
        <taxon>Chromatiales</taxon>
        <taxon>Granulosicoccaceae</taxon>
        <taxon>Granulosicoccus</taxon>
    </lineage>
</organism>
<keyword evidence="11" id="KW-0067">ATP-binding</keyword>
<evidence type="ECO:0000256" key="3">
    <source>
        <dbReference type="ARBA" id="ARBA00008883"/>
    </source>
</evidence>
<reference evidence="21 22" key="1">
    <citation type="submission" date="2016-12" db="EMBL/GenBank/DDBJ databases">
        <authorList>
            <person name="Song W.-J."/>
            <person name="Kurnit D.M."/>
        </authorList>
    </citation>
    <scope>NUCLEOTIDE SEQUENCE [LARGE SCALE GENOMIC DNA]</scope>
    <source>
        <strain evidence="21 22">IMCC3135</strain>
    </source>
</reference>
<protein>
    <recommendedName>
        <fullName evidence="4">non-specific protein-tyrosine kinase</fullName>
        <ecNumber evidence="4">2.7.10.2</ecNumber>
    </recommendedName>
</protein>
<evidence type="ECO:0000313" key="21">
    <source>
        <dbReference type="EMBL" id="ASJ74547.1"/>
    </source>
</evidence>
<comment type="catalytic activity">
    <reaction evidence="15">
        <text>L-tyrosyl-[protein] + ATP = O-phospho-L-tyrosyl-[protein] + ADP + H(+)</text>
        <dbReference type="Rhea" id="RHEA:10596"/>
        <dbReference type="Rhea" id="RHEA-COMP:10136"/>
        <dbReference type="Rhea" id="RHEA-COMP:20101"/>
        <dbReference type="ChEBI" id="CHEBI:15378"/>
        <dbReference type="ChEBI" id="CHEBI:30616"/>
        <dbReference type="ChEBI" id="CHEBI:46858"/>
        <dbReference type="ChEBI" id="CHEBI:61978"/>
        <dbReference type="ChEBI" id="CHEBI:456216"/>
        <dbReference type="EC" id="2.7.10.2"/>
    </reaction>
</comment>
<evidence type="ECO:0000256" key="9">
    <source>
        <dbReference type="ARBA" id="ARBA00022741"/>
    </source>
</evidence>
<gene>
    <name evidence="21" type="primary">ptk_3</name>
    <name evidence="21" type="ORF">IMCC3135_22385</name>
</gene>
<dbReference type="GO" id="GO:0005886">
    <property type="term" value="C:plasma membrane"/>
    <property type="evidence" value="ECO:0007669"/>
    <property type="project" value="UniProtKB-SubCell"/>
</dbReference>
<sequence length="913" mass="99502">MARSTDVHPGADSFDSEYRDDAEGGLDQIDLQHYVRILRKHKLPIILFTAAITGLAGYYAYTATPEFKATSTLLIESQANTAISFEELVGAEVEGQDYYETQYELLKSRGLAKRVVDVMGLWKDPELSSLNQGAESDAAATGSSGLAGMVDGVRDTLGMGMGSSAEGDQGVVVDLDNPEASLASEVSGSQLSGAATAEMDRRVLSGEELPQFSVDLTDEAFGDDIDGQLSQSQQIVLANFMGRLSIEPVRKTKLVKVSYASSDPEHAAKIANAVSEQYIDSYLDAKLELTTRASSWLSERLTQLKSVLDNSENRLITFKQENGLVDVDGSVGRLNEQELLLATAELAQARSELASKADVYREVQALQGQPNLLGSIPAFQADPLVQGVKIDQGQAQRQLDELRNRYGDKHPRVVDAMSQLATLNLTLEGHVARVVGSVAKEYQLAQQRVASIEAKLSSGKNEIQAIGTKKFELDALDREVQTNRTIYDTFFSRITEAKSADGLETANARVADYAQTPVSPFKPKKQLIIALAALGSLILSMLMAFLYEQMDDTVKGTSDIEKTLGLKLLGILPLIKGGLFNAKQNLPLSPLEIPDKNRTFAESVNTARTAICLDDRDSVRKVITITSSIPGEGKSTASINLAYSLSQLERVLLIDCDMRRPTVAKAAGFDRNVKGLSNLIANTAPARDCIIRGVYEGAFDILPSGPLPEQPLELLSSKRFEKILEQLGNHYDRIVIDSAPTQAVSDALVLARLSDAVVYVVKSHETSMELIKRGIQRLRQVDAPLAGVLITQVDINKITAYGGDYYYQGYYDYYGYTEKGEKGERSEKRGSKLRLTQQELMHIRTDSSEVDLGLDYGNGASTQASAADTDEFDFTARIDPSDLGRPASGQRPAQGSGQRRRSTTQMDDDLDIV</sequence>
<keyword evidence="9" id="KW-0547">Nucleotide-binding</keyword>
<comment type="similarity">
    <text evidence="2">Belongs to the CpsD/CapB family.</text>
</comment>
<evidence type="ECO:0000256" key="12">
    <source>
        <dbReference type="ARBA" id="ARBA00022989"/>
    </source>
</evidence>
<evidence type="ECO:0000259" key="19">
    <source>
        <dbReference type="Pfam" id="PF13614"/>
    </source>
</evidence>
<keyword evidence="13 17" id="KW-0472">Membrane</keyword>
<evidence type="ECO:0000256" key="14">
    <source>
        <dbReference type="ARBA" id="ARBA00023137"/>
    </source>
</evidence>
<dbReference type="InterPro" id="IPR003856">
    <property type="entry name" value="LPS_length_determ_N"/>
</dbReference>
<dbReference type="NCBIfam" id="TIGR01007">
    <property type="entry name" value="eps_fam"/>
    <property type="match status" value="1"/>
</dbReference>
<keyword evidence="22" id="KW-1185">Reference proteome</keyword>
<keyword evidence="14" id="KW-0829">Tyrosine-protein kinase</keyword>
<evidence type="ECO:0000259" key="18">
    <source>
        <dbReference type="Pfam" id="PF02706"/>
    </source>
</evidence>
<dbReference type="InterPro" id="IPR025669">
    <property type="entry name" value="AAA_dom"/>
</dbReference>
<evidence type="ECO:0000256" key="7">
    <source>
        <dbReference type="ARBA" id="ARBA00022679"/>
    </source>
</evidence>
<feature type="domain" description="Tyrosine-protein kinase G-rich" evidence="20">
    <location>
        <begin position="475"/>
        <end position="546"/>
    </location>
</feature>
<evidence type="ECO:0000313" key="22">
    <source>
        <dbReference type="Proteomes" id="UP000250079"/>
    </source>
</evidence>
<evidence type="ECO:0000256" key="8">
    <source>
        <dbReference type="ARBA" id="ARBA00022692"/>
    </source>
</evidence>
<accession>A0A2Z2P213</accession>
<dbReference type="KEGG" id="gai:IMCC3135_22385"/>